<evidence type="ECO:0000259" key="4">
    <source>
        <dbReference type="PROSITE" id="PS01124"/>
    </source>
</evidence>
<dbReference type="InterPro" id="IPR009057">
    <property type="entry name" value="Homeodomain-like_sf"/>
</dbReference>
<evidence type="ECO:0000256" key="3">
    <source>
        <dbReference type="ARBA" id="ARBA00023163"/>
    </source>
</evidence>
<dbReference type="Pfam" id="PF12833">
    <property type="entry name" value="HTH_18"/>
    <property type="match status" value="1"/>
</dbReference>
<evidence type="ECO:0000313" key="5">
    <source>
        <dbReference type="EMBL" id="ACV34367.1"/>
    </source>
</evidence>
<dbReference type="PANTHER" id="PTHR47894">
    <property type="entry name" value="HTH-TYPE TRANSCRIPTIONAL REGULATOR GADX"/>
    <property type="match status" value="1"/>
</dbReference>
<dbReference type="AlphaFoldDB" id="C7RQL9"/>
<dbReference type="PANTHER" id="PTHR47894:SF1">
    <property type="entry name" value="HTH-TYPE TRANSCRIPTIONAL REGULATOR VQSM"/>
    <property type="match status" value="1"/>
</dbReference>
<dbReference type="HOGENOM" id="CLU_047522_1_1_4"/>
<reference evidence="5" key="2">
    <citation type="submission" date="2009-09" db="EMBL/GenBank/DDBJ databases">
        <title>Complete sequence of chromosome of Candidatus Accumulibacter phosphatis clade IIA str. UW-1.</title>
        <authorList>
            <consortium name="US DOE Joint Genome Institute"/>
            <person name="Martin H.G."/>
            <person name="Ivanova N."/>
            <person name="Kunin V."/>
            <person name="Warnecke F."/>
            <person name="Barry K."/>
            <person name="He S."/>
            <person name="Salamov A."/>
            <person name="Szeto E."/>
            <person name="Dalin E."/>
            <person name="Pangilinan J.L."/>
            <person name="Lapidus A."/>
            <person name="Lowry S."/>
            <person name="Kyrpides N.C."/>
            <person name="McMahon K.D."/>
            <person name="Hugenholtz P."/>
        </authorList>
    </citation>
    <scope>NUCLEOTIDE SEQUENCE [LARGE SCALE GENOMIC DNA]</scope>
    <source>
        <strain evidence="5">UW-1</strain>
    </source>
</reference>
<dbReference type="InterPro" id="IPR020449">
    <property type="entry name" value="Tscrpt_reg_AraC-type_HTH"/>
</dbReference>
<protein>
    <submittedName>
        <fullName evidence="5">Transcriptional regulator, AraC family</fullName>
    </submittedName>
</protein>
<accession>C7RQL9</accession>
<gene>
    <name evidence="5" type="ordered locus">CAP2UW1_1031</name>
</gene>
<dbReference type="KEGG" id="app:CAP2UW1_1031"/>
<keyword evidence="2" id="KW-0238">DNA-binding</keyword>
<keyword evidence="3" id="KW-0804">Transcription</keyword>
<dbReference type="EMBL" id="CP001715">
    <property type="protein sequence ID" value="ACV34367.1"/>
    <property type="molecule type" value="Genomic_DNA"/>
</dbReference>
<dbReference type="InterPro" id="IPR018060">
    <property type="entry name" value="HTH_AraC"/>
</dbReference>
<keyword evidence="1" id="KW-0805">Transcription regulation</keyword>
<feature type="domain" description="HTH araC/xylS-type" evidence="4">
    <location>
        <begin position="231"/>
        <end position="333"/>
    </location>
</feature>
<name>C7RQL9_ACCRE</name>
<dbReference type="InterPro" id="IPR032687">
    <property type="entry name" value="AraC-type_N"/>
</dbReference>
<dbReference type="GO" id="GO:0005829">
    <property type="term" value="C:cytosol"/>
    <property type="evidence" value="ECO:0007669"/>
    <property type="project" value="TreeGrafter"/>
</dbReference>
<dbReference type="GO" id="GO:0000976">
    <property type="term" value="F:transcription cis-regulatory region binding"/>
    <property type="evidence" value="ECO:0007669"/>
    <property type="project" value="TreeGrafter"/>
</dbReference>
<sequence>MLNPETSLASLWLIVLRLVELHGIDPQAFSQEVGVPAATLRDVHARLPSRLADVAFAKAAALIPDPAFALRAGECWHPSNLGTMGYAWLSSRTLHTGLKRLERFGCILGNRSTYRCVNTPGSLRFVLEHGRGDTPIGHSIADYTLSLLLGMCRTNYGGKLNAAALFLRRPEPADPQPWPKLFGCNVRFGALEDSLLLDRDTVDAPLPSANVPLANTFDRILSEQLAHAFDDDIVSRCKAHLLRELTSGVPSAQETGTALGMSQRTLQRKLHELGLTYQSLCDEARHELARRYLDDTNKSVTEVTFLLGFSEQSAFTRAFRRWSGMSPTTYRHNPAA</sequence>
<dbReference type="SMART" id="SM00342">
    <property type="entry name" value="HTH_ARAC"/>
    <property type="match status" value="1"/>
</dbReference>
<evidence type="ECO:0000256" key="1">
    <source>
        <dbReference type="ARBA" id="ARBA00023015"/>
    </source>
</evidence>
<dbReference type="Pfam" id="PF12625">
    <property type="entry name" value="Arabinose_bd"/>
    <property type="match status" value="1"/>
</dbReference>
<dbReference type="Gene3D" id="1.10.10.60">
    <property type="entry name" value="Homeodomain-like"/>
    <property type="match status" value="1"/>
</dbReference>
<dbReference type="STRING" id="522306.CAP2UW1_1031"/>
<organism evidence="5">
    <name type="scientific">Accumulibacter regalis</name>
    <dbReference type="NCBI Taxonomy" id="522306"/>
    <lineage>
        <taxon>Bacteria</taxon>
        <taxon>Pseudomonadati</taxon>
        <taxon>Pseudomonadota</taxon>
        <taxon>Betaproteobacteria</taxon>
        <taxon>Candidatus Accumulibacter</taxon>
    </lineage>
</organism>
<dbReference type="OrthoDB" id="6506763at2"/>
<dbReference type="SUPFAM" id="SSF46689">
    <property type="entry name" value="Homeodomain-like"/>
    <property type="match status" value="1"/>
</dbReference>
<dbReference type="PROSITE" id="PS01124">
    <property type="entry name" value="HTH_ARAC_FAMILY_2"/>
    <property type="match status" value="1"/>
</dbReference>
<reference evidence="5" key="1">
    <citation type="submission" date="2009-08" db="EMBL/GenBank/DDBJ databases">
        <authorList>
            <consortium name="US DOE Joint Genome Institute"/>
            <person name="Lucas S."/>
            <person name="Copeland A."/>
            <person name="Lapidus A."/>
            <person name="Glavina del Rio T."/>
            <person name="Dalin E."/>
            <person name="Tice H."/>
            <person name="Bruce D."/>
            <person name="Barry K."/>
            <person name="Pitluck S."/>
            <person name="Lowry S."/>
            <person name="Larimer F."/>
            <person name="Land M."/>
            <person name="Hauser L."/>
            <person name="Kyrpides N."/>
            <person name="Ivanova N."/>
            <person name="McMahon K.D."/>
            <person name="Hugenholtz P."/>
        </authorList>
    </citation>
    <scope>NUCLEOTIDE SEQUENCE</scope>
    <source>
        <strain evidence="5">UW-1</strain>
    </source>
</reference>
<dbReference type="GO" id="GO:0003700">
    <property type="term" value="F:DNA-binding transcription factor activity"/>
    <property type="evidence" value="ECO:0007669"/>
    <property type="project" value="InterPro"/>
</dbReference>
<dbReference type="PRINTS" id="PR00032">
    <property type="entry name" value="HTHARAC"/>
</dbReference>
<dbReference type="eggNOG" id="COG2207">
    <property type="taxonomic scope" value="Bacteria"/>
</dbReference>
<evidence type="ECO:0000256" key="2">
    <source>
        <dbReference type="ARBA" id="ARBA00023125"/>
    </source>
</evidence>
<proteinExistence type="predicted"/>